<dbReference type="EMBL" id="CM037022">
    <property type="protein sequence ID" value="KAH7667038.1"/>
    <property type="molecule type" value="Genomic_DNA"/>
</dbReference>
<gene>
    <name evidence="1" type="ORF">IHE45_12G033300</name>
</gene>
<accession>A0ACB7V1A4</accession>
<evidence type="ECO:0000313" key="2">
    <source>
        <dbReference type="Proteomes" id="UP000827976"/>
    </source>
</evidence>
<sequence>MSRHRRQASQALPANLDVTEDVPVSGATSSHEFTGLTNQAHNTKVGVVAKDVTPKTKIGTPEALPRRPTTLDSKKKASASDL</sequence>
<dbReference type="Proteomes" id="UP000827976">
    <property type="component" value="Chromosome 12"/>
</dbReference>
<protein>
    <submittedName>
        <fullName evidence="1">Uncharacterized protein</fullName>
    </submittedName>
</protein>
<reference evidence="2" key="1">
    <citation type="journal article" date="2022" name="Nat. Commun.">
        <title>Chromosome evolution and the genetic basis of agronomically important traits in greater yam.</title>
        <authorList>
            <person name="Bredeson J.V."/>
            <person name="Lyons J.B."/>
            <person name="Oniyinde I.O."/>
            <person name="Okereke N.R."/>
            <person name="Kolade O."/>
            <person name="Nnabue I."/>
            <person name="Nwadili C.O."/>
            <person name="Hribova E."/>
            <person name="Parker M."/>
            <person name="Nwogha J."/>
            <person name="Shu S."/>
            <person name="Carlson J."/>
            <person name="Kariba R."/>
            <person name="Muthemba S."/>
            <person name="Knop K."/>
            <person name="Barton G.J."/>
            <person name="Sherwood A.V."/>
            <person name="Lopez-Montes A."/>
            <person name="Asiedu R."/>
            <person name="Jamnadass R."/>
            <person name="Muchugi A."/>
            <person name="Goodstein D."/>
            <person name="Egesi C.N."/>
            <person name="Featherston J."/>
            <person name="Asfaw A."/>
            <person name="Simpson G.G."/>
            <person name="Dolezel J."/>
            <person name="Hendre P.S."/>
            <person name="Van Deynze A."/>
            <person name="Kumar P.L."/>
            <person name="Obidiegwu J.E."/>
            <person name="Bhattacharjee R."/>
            <person name="Rokhsar D.S."/>
        </authorList>
    </citation>
    <scope>NUCLEOTIDE SEQUENCE [LARGE SCALE GENOMIC DNA]</scope>
    <source>
        <strain evidence="2">cv. TDa95/00328</strain>
    </source>
</reference>
<proteinExistence type="predicted"/>
<keyword evidence="2" id="KW-1185">Reference proteome</keyword>
<organism evidence="1 2">
    <name type="scientific">Dioscorea alata</name>
    <name type="common">Purple yam</name>
    <dbReference type="NCBI Taxonomy" id="55571"/>
    <lineage>
        <taxon>Eukaryota</taxon>
        <taxon>Viridiplantae</taxon>
        <taxon>Streptophyta</taxon>
        <taxon>Embryophyta</taxon>
        <taxon>Tracheophyta</taxon>
        <taxon>Spermatophyta</taxon>
        <taxon>Magnoliopsida</taxon>
        <taxon>Liliopsida</taxon>
        <taxon>Dioscoreales</taxon>
        <taxon>Dioscoreaceae</taxon>
        <taxon>Dioscorea</taxon>
    </lineage>
</organism>
<evidence type="ECO:0000313" key="1">
    <source>
        <dbReference type="EMBL" id="KAH7667038.1"/>
    </source>
</evidence>
<name>A0ACB7V1A4_DIOAL</name>
<comment type="caution">
    <text evidence="1">The sequence shown here is derived from an EMBL/GenBank/DDBJ whole genome shotgun (WGS) entry which is preliminary data.</text>
</comment>